<feature type="region of interest" description="Disordered" evidence="1">
    <location>
        <begin position="58"/>
        <end position="95"/>
    </location>
</feature>
<feature type="compositionally biased region" description="Low complexity" evidence="1">
    <location>
        <begin position="125"/>
        <end position="136"/>
    </location>
</feature>
<accession>A0ABQ8QR04</accession>
<dbReference type="Proteomes" id="UP001163828">
    <property type="component" value="Unassembled WGS sequence"/>
</dbReference>
<evidence type="ECO:0000313" key="2">
    <source>
        <dbReference type="EMBL" id="KAJ4000959.1"/>
    </source>
</evidence>
<comment type="caution">
    <text evidence="2">The sequence shown here is derived from an EMBL/GenBank/DDBJ whole genome shotgun (WGS) entry which is preliminary data.</text>
</comment>
<feature type="region of interest" description="Disordered" evidence="1">
    <location>
        <begin position="112"/>
        <end position="136"/>
    </location>
</feature>
<keyword evidence="3" id="KW-1185">Reference proteome</keyword>
<evidence type="ECO:0000313" key="3">
    <source>
        <dbReference type="Proteomes" id="UP001163828"/>
    </source>
</evidence>
<reference evidence="2" key="1">
    <citation type="submission" date="2022-08" db="EMBL/GenBank/DDBJ databases">
        <authorList>
            <consortium name="DOE Joint Genome Institute"/>
            <person name="Min B."/>
            <person name="Riley R."/>
            <person name="Sierra-Patev S."/>
            <person name="Naranjo-Ortiz M."/>
            <person name="Looney B."/>
            <person name="Konkel Z."/>
            <person name="Slot J.C."/>
            <person name="Sakamoto Y."/>
            <person name="Steenwyk J.L."/>
            <person name="Rokas A."/>
            <person name="Carro J."/>
            <person name="Camarero S."/>
            <person name="Ferreira P."/>
            <person name="Molpeceres G."/>
            <person name="Ruiz-Duenas F.J."/>
            <person name="Serrano A."/>
            <person name="Henrissat B."/>
            <person name="Drula E."/>
            <person name="Hughes K.W."/>
            <person name="Mata J.L."/>
            <person name="Ishikawa N.K."/>
            <person name="Vargas-Isla R."/>
            <person name="Ushijima S."/>
            <person name="Smith C.A."/>
            <person name="Ahrendt S."/>
            <person name="Andreopoulos W."/>
            <person name="He G."/>
            <person name="Labutti K."/>
            <person name="Lipzen A."/>
            <person name="Ng V."/>
            <person name="Sandor L."/>
            <person name="Barry K."/>
            <person name="Martinez A.T."/>
            <person name="Xiao Y."/>
            <person name="Gibbons J.G."/>
            <person name="Terashima K."/>
            <person name="Hibbett D.S."/>
            <person name="Grigoriev I.V."/>
        </authorList>
    </citation>
    <scope>NUCLEOTIDE SEQUENCE</scope>
    <source>
        <strain evidence="2">TFB10827</strain>
    </source>
</reference>
<evidence type="ECO:0000256" key="1">
    <source>
        <dbReference type="SAM" id="MobiDB-lite"/>
    </source>
</evidence>
<feature type="compositionally biased region" description="Polar residues" evidence="1">
    <location>
        <begin position="113"/>
        <end position="124"/>
    </location>
</feature>
<feature type="compositionally biased region" description="Low complexity" evidence="1">
    <location>
        <begin position="71"/>
        <end position="95"/>
    </location>
</feature>
<protein>
    <submittedName>
        <fullName evidence="2">Uncharacterized protein</fullName>
    </submittedName>
</protein>
<name>A0ABQ8QR04_9AGAR</name>
<gene>
    <name evidence="2" type="ORF">F5050DRAFT_1803708</name>
</gene>
<proteinExistence type="predicted"/>
<dbReference type="EMBL" id="MU790515">
    <property type="protein sequence ID" value="KAJ4000959.1"/>
    <property type="molecule type" value="Genomic_DNA"/>
</dbReference>
<organism evidence="2 3">
    <name type="scientific">Lentinula boryana</name>
    <dbReference type="NCBI Taxonomy" id="40481"/>
    <lineage>
        <taxon>Eukaryota</taxon>
        <taxon>Fungi</taxon>
        <taxon>Dikarya</taxon>
        <taxon>Basidiomycota</taxon>
        <taxon>Agaricomycotina</taxon>
        <taxon>Agaricomycetes</taxon>
        <taxon>Agaricomycetidae</taxon>
        <taxon>Agaricales</taxon>
        <taxon>Marasmiineae</taxon>
        <taxon>Omphalotaceae</taxon>
        <taxon>Lentinula</taxon>
    </lineage>
</organism>
<sequence length="171" mass="18435">MNHSSGCEGTIPLHSSPTPRSYCTELHNSGVHMILTQCGSASAQQMNTHLRSCQHVPATVHQRAEAKKSVSTRSTTTSSLPQLQPTLPTLTPHSSSPALVFASSSYLAPDPYTHSSSATTSLAPSDSMSQEASSSDISLELINQHKWPWTSSQLNLGHQPDWTPGQQVEFE</sequence>